<feature type="region of interest" description="Disordered" evidence="3">
    <location>
        <begin position="82"/>
        <end position="114"/>
    </location>
</feature>
<keyword evidence="5" id="KW-1185">Reference proteome</keyword>
<dbReference type="InterPro" id="IPR036714">
    <property type="entry name" value="SDH_sf"/>
</dbReference>
<reference evidence="4 5" key="1">
    <citation type="submission" date="2023-08" db="EMBL/GenBank/DDBJ databases">
        <title>Black Yeasts Isolated from many extreme environments.</title>
        <authorList>
            <person name="Coleine C."/>
            <person name="Stajich J.E."/>
            <person name="Selbmann L."/>
        </authorList>
    </citation>
    <scope>NUCLEOTIDE SEQUENCE [LARGE SCALE GENOMIC DNA]</scope>
    <source>
        <strain evidence="4 5">CCFEE 536</strain>
    </source>
</reference>
<protein>
    <submittedName>
        <fullName evidence="4">Succinate dehydrogenase assembly factor 2 mitochondrial</fullName>
    </submittedName>
</protein>
<dbReference type="Pfam" id="PF03937">
    <property type="entry name" value="Sdh5"/>
    <property type="match status" value="1"/>
</dbReference>
<keyword evidence="1" id="KW-0496">Mitochondrion</keyword>
<dbReference type="InterPro" id="IPR005631">
    <property type="entry name" value="SDH"/>
</dbReference>
<feature type="compositionally biased region" description="Basic and acidic residues" evidence="3">
    <location>
        <begin position="230"/>
        <end position="240"/>
    </location>
</feature>
<comment type="caution">
    <text evidence="4">The sequence shown here is derived from an EMBL/GenBank/DDBJ whole genome shotgun (WGS) entry which is preliminary data.</text>
</comment>
<evidence type="ECO:0000313" key="5">
    <source>
        <dbReference type="Proteomes" id="UP001357485"/>
    </source>
</evidence>
<feature type="non-terminal residue" evidence="4">
    <location>
        <position position="240"/>
    </location>
</feature>
<dbReference type="EMBL" id="JAVRRA010018065">
    <property type="protein sequence ID" value="KAK5191329.1"/>
    <property type="molecule type" value="Genomic_DNA"/>
</dbReference>
<evidence type="ECO:0000313" key="4">
    <source>
        <dbReference type="EMBL" id="KAK5191329.1"/>
    </source>
</evidence>
<feature type="compositionally biased region" description="Basic and acidic residues" evidence="3">
    <location>
        <begin position="85"/>
        <end position="96"/>
    </location>
</feature>
<dbReference type="HAMAP" id="MF_03057">
    <property type="entry name" value="SDHAF2"/>
    <property type="match status" value="1"/>
</dbReference>
<organism evidence="4 5">
    <name type="scientific">Cryomyces antarcticus</name>
    <dbReference type="NCBI Taxonomy" id="329879"/>
    <lineage>
        <taxon>Eukaryota</taxon>
        <taxon>Fungi</taxon>
        <taxon>Dikarya</taxon>
        <taxon>Ascomycota</taxon>
        <taxon>Pezizomycotina</taxon>
        <taxon>Dothideomycetes</taxon>
        <taxon>Dothideomycetes incertae sedis</taxon>
        <taxon>Cryomyces</taxon>
    </lineage>
</organism>
<evidence type="ECO:0000256" key="2">
    <source>
        <dbReference type="ARBA" id="ARBA00023186"/>
    </source>
</evidence>
<feature type="region of interest" description="Disordered" evidence="3">
    <location>
        <begin position="202"/>
        <end position="240"/>
    </location>
</feature>
<evidence type="ECO:0000256" key="1">
    <source>
        <dbReference type="ARBA" id="ARBA00023128"/>
    </source>
</evidence>
<dbReference type="PANTHER" id="PTHR12469:SF2">
    <property type="entry name" value="SUCCINATE DEHYDROGENASE ASSEMBLY FACTOR 2, MITOCHONDRIAL"/>
    <property type="match status" value="1"/>
</dbReference>
<dbReference type="PANTHER" id="PTHR12469">
    <property type="entry name" value="PROTEIN EMI5 HOMOLOG, MITOCHONDRIAL"/>
    <property type="match status" value="1"/>
</dbReference>
<dbReference type="Proteomes" id="UP001357485">
    <property type="component" value="Unassembled WGS sequence"/>
</dbReference>
<keyword evidence="2" id="KW-0143">Chaperone</keyword>
<accession>A0ABR0LL13</accession>
<evidence type="ECO:0000256" key="3">
    <source>
        <dbReference type="SAM" id="MobiDB-lite"/>
    </source>
</evidence>
<sequence>MSASRLILRSARAASRFSRPFSASAARFNVNDRGNDNVDEYRKKQMEKPINPHMTNTNSTIANEMPSVGADSVPPEFISSVDPDFTPKDSIPENTERMTGGTQKGEPESGVNADLSVGEIEGGSFKVEPLRRTGEDINTMRARLLYQSRKRGTLESDLLLSTFADVNLADMTPKQLQQYDLFLDENDWDIYYWVTQEPTPTSAEYAEGAGPDMATPTAQGLSPKGTAPKETVDEWRQGKP</sequence>
<gene>
    <name evidence="4" type="primary">emi5</name>
    <name evidence="4" type="ORF">LTR16_007605</name>
</gene>
<dbReference type="InterPro" id="IPR028882">
    <property type="entry name" value="SDHAF2"/>
</dbReference>
<dbReference type="Gene3D" id="1.10.150.250">
    <property type="entry name" value="Flavinator of succinate dehydrogenase"/>
    <property type="match status" value="1"/>
</dbReference>
<dbReference type="SUPFAM" id="SSF109910">
    <property type="entry name" value="YgfY-like"/>
    <property type="match status" value="1"/>
</dbReference>
<proteinExistence type="inferred from homology"/>
<name>A0ABR0LL13_9PEZI</name>